<organism evidence="3 4">
    <name type="scientific">Blomia tropicalis</name>
    <name type="common">Mite</name>
    <dbReference type="NCBI Taxonomy" id="40697"/>
    <lineage>
        <taxon>Eukaryota</taxon>
        <taxon>Metazoa</taxon>
        <taxon>Ecdysozoa</taxon>
        <taxon>Arthropoda</taxon>
        <taxon>Chelicerata</taxon>
        <taxon>Arachnida</taxon>
        <taxon>Acari</taxon>
        <taxon>Acariformes</taxon>
        <taxon>Sarcoptiformes</taxon>
        <taxon>Astigmata</taxon>
        <taxon>Glycyphagoidea</taxon>
        <taxon>Echimyopodidae</taxon>
        <taxon>Blomia</taxon>
    </lineage>
</organism>
<gene>
    <name evidence="3" type="ORF">RDWZM_002371</name>
</gene>
<dbReference type="InterPro" id="IPR000580">
    <property type="entry name" value="TSC22/Bun"/>
</dbReference>
<dbReference type="EMBL" id="JAPWDV010000001">
    <property type="protein sequence ID" value="KAJ6223826.1"/>
    <property type="molecule type" value="Genomic_DNA"/>
</dbReference>
<evidence type="ECO:0000313" key="3">
    <source>
        <dbReference type="EMBL" id="KAJ6223826.1"/>
    </source>
</evidence>
<sequence>MRHRFKVVKLVSSQPYTRGRWTCFDYNDENQNTINISKHVPANKILPNGNVIDNANIVGGGVPPGVAGNITDHNNVGGNNMVSGGTTTNGSTQPGTDNTSEVAIDNKIEQAMDLVKSHLMFAVREEVDVLKERIKELESDISILKAHATPETLALLSNRTGTTGSTANNQNIEQI</sequence>
<keyword evidence="1" id="KW-0175">Coiled coil</keyword>
<dbReference type="AlphaFoldDB" id="A0A9Q0RS56"/>
<dbReference type="GO" id="GO:0008284">
    <property type="term" value="P:positive regulation of cell population proliferation"/>
    <property type="evidence" value="ECO:0007669"/>
    <property type="project" value="TreeGrafter"/>
</dbReference>
<name>A0A9Q0RS56_BLOTA</name>
<evidence type="ECO:0000256" key="1">
    <source>
        <dbReference type="SAM" id="Coils"/>
    </source>
</evidence>
<dbReference type="GO" id="GO:0005634">
    <property type="term" value="C:nucleus"/>
    <property type="evidence" value="ECO:0007669"/>
    <property type="project" value="TreeGrafter"/>
</dbReference>
<evidence type="ECO:0000313" key="4">
    <source>
        <dbReference type="Proteomes" id="UP001142055"/>
    </source>
</evidence>
<reference evidence="3" key="1">
    <citation type="submission" date="2022-12" db="EMBL/GenBank/DDBJ databases">
        <title>Genome assemblies of Blomia tropicalis.</title>
        <authorList>
            <person name="Cui Y."/>
        </authorList>
    </citation>
    <scope>NUCLEOTIDE SEQUENCE</scope>
    <source>
        <tissue evidence="3">Adult mites</tissue>
    </source>
</reference>
<dbReference type="GO" id="GO:0005829">
    <property type="term" value="C:cytosol"/>
    <property type="evidence" value="ECO:0007669"/>
    <property type="project" value="TreeGrafter"/>
</dbReference>
<dbReference type="GO" id="GO:0043066">
    <property type="term" value="P:negative regulation of apoptotic process"/>
    <property type="evidence" value="ECO:0007669"/>
    <property type="project" value="TreeGrafter"/>
</dbReference>
<dbReference type="PANTHER" id="PTHR46745">
    <property type="entry name" value="TSC22 DOMAIN FAMILY PROTEIN 1"/>
    <property type="match status" value="1"/>
</dbReference>
<comment type="caution">
    <text evidence="3">The sequence shown here is derived from an EMBL/GenBank/DDBJ whole genome shotgun (WGS) entry which is preliminary data.</text>
</comment>
<feature type="region of interest" description="Disordered" evidence="2">
    <location>
        <begin position="80"/>
        <end position="99"/>
    </location>
</feature>
<feature type="coiled-coil region" evidence="1">
    <location>
        <begin position="120"/>
        <end position="147"/>
    </location>
</feature>
<dbReference type="SUPFAM" id="SSF58026">
    <property type="entry name" value="Delta-sleep-inducing peptide immunoreactive peptide"/>
    <property type="match status" value="1"/>
</dbReference>
<dbReference type="GO" id="GO:0006357">
    <property type="term" value="P:regulation of transcription by RNA polymerase II"/>
    <property type="evidence" value="ECO:0007669"/>
    <property type="project" value="InterPro"/>
</dbReference>
<dbReference type="OMA" id="IASKEPM"/>
<keyword evidence="4" id="KW-1185">Reference proteome</keyword>
<dbReference type="Gene3D" id="1.20.5.490">
    <property type="entry name" value="Single helix bin"/>
    <property type="match status" value="1"/>
</dbReference>
<proteinExistence type="predicted"/>
<dbReference type="Pfam" id="PF01166">
    <property type="entry name" value="TSC22"/>
    <property type="match status" value="1"/>
</dbReference>
<accession>A0A9Q0RS56</accession>
<dbReference type="Proteomes" id="UP001142055">
    <property type="component" value="Chromosome 1"/>
</dbReference>
<protein>
    <submittedName>
        <fullName evidence="3">Uncharacterized protein</fullName>
    </submittedName>
</protein>
<evidence type="ECO:0000256" key="2">
    <source>
        <dbReference type="SAM" id="MobiDB-lite"/>
    </source>
</evidence>
<dbReference type="PANTHER" id="PTHR46745:SF1">
    <property type="entry name" value="TSC22 DOMAIN FAMILY PROTEIN 1"/>
    <property type="match status" value="1"/>
</dbReference>
<feature type="compositionally biased region" description="Low complexity" evidence="2">
    <location>
        <begin position="80"/>
        <end position="92"/>
    </location>
</feature>